<dbReference type="Pfam" id="PF22959">
    <property type="entry name" value="Ig_NUP210_15th"/>
    <property type="match status" value="1"/>
</dbReference>
<dbReference type="Pfam" id="PF00076">
    <property type="entry name" value="RRM_1"/>
    <property type="match status" value="2"/>
</dbReference>
<feature type="region of interest" description="Disordered" evidence="10">
    <location>
        <begin position="2358"/>
        <end position="2391"/>
    </location>
</feature>
<dbReference type="InterPro" id="IPR055094">
    <property type="entry name" value="NUP210_Ig15"/>
</dbReference>
<evidence type="ECO:0000256" key="3">
    <source>
        <dbReference type="ARBA" id="ARBA00022692"/>
    </source>
</evidence>
<name>A0A6N2M7I7_SALVM</name>
<keyword evidence="7" id="KW-0325">Glycoprotein</keyword>
<dbReference type="InterPro" id="IPR045197">
    <property type="entry name" value="NUP210-like"/>
</dbReference>
<reference evidence="13" key="1">
    <citation type="submission" date="2019-03" db="EMBL/GenBank/DDBJ databases">
        <authorList>
            <person name="Mank J."/>
            <person name="Almeida P."/>
        </authorList>
    </citation>
    <scope>NUCLEOTIDE SEQUENCE</scope>
    <source>
        <strain evidence="13">78183</strain>
    </source>
</reference>
<keyword evidence="5" id="KW-1133">Transmembrane helix</keyword>
<dbReference type="SMART" id="SM00635">
    <property type="entry name" value="BID_2"/>
    <property type="match status" value="3"/>
</dbReference>
<comment type="similarity">
    <text evidence="2">Belongs to the NUP210 family.</text>
</comment>
<organism evidence="13">
    <name type="scientific">Salix viminalis</name>
    <name type="common">Common osier</name>
    <name type="synonym">Basket willow</name>
    <dbReference type="NCBI Taxonomy" id="40686"/>
    <lineage>
        <taxon>Eukaryota</taxon>
        <taxon>Viridiplantae</taxon>
        <taxon>Streptophyta</taxon>
        <taxon>Embryophyta</taxon>
        <taxon>Tracheophyta</taxon>
        <taxon>Spermatophyta</taxon>
        <taxon>Magnoliopsida</taxon>
        <taxon>eudicotyledons</taxon>
        <taxon>Gunneridae</taxon>
        <taxon>Pentapetalae</taxon>
        <taxon>rosids</taxon>
        <taxon>fabids</taxon>
        <taxon>Malpighiales</taxon>
        <taxon>Salicaceae</taxon>
        <taxon>Saliceae</taxon>
        <taxon>Salix</taxon>
    </lineage>
</organism>
<evidence type="ECO:0000256" key="10">
    <source>
        <dbReference type="SAM" id="MobiDB-lite"/>
    </source>
</evidence>
<dbReference type="Pfam" id="PF24425">
    <property type="entry name" value="Ig_GP210_15th"/>
    <property type="match status" value="1"/>
</dbReference>
<dbReference type="InterPro" id="IPR055096">
    <property type="entry name" value="Ig_NUP210_1st"/>
</dbReference>
<dbReference type="CDD" id="cd12330">
    <property type="entry name" value="RRM2_Hrp1p"/>
    <property type="match status" value="1"/>
</dbReference>
<keyword evidence="3" id="KW-0812">Transmembrane</keyword>
<dbReference type="GO" id="GO:0031965">
    <property type="term" value="C:nuclear membrane"/>
    <property type="evidence" value="ECO:0007669"/>
    <property type="project" value="UniProtKB-SubCell"/>
</dbReference>
<evidence type="ECO:0000256" key="1">
    <source>
        <dbReference type="ARBA" id="ARBA00004590"/>
    </source>
</evidence>
<proteinExistence type="inferred from homology"/>
<evidence type="ECO:0000256" key="5">
    <source>
        <dbReference type="ARBA" id="ARBA00022989"/>
    </source>
</evidence>
<dbReference type="InterPro" id="IPR055097">
    <property type="entry name" value="Ig_NUP210_2nd"/>
</dbReference>
<keyword evidence="4 11" id="KW-0732">Signal</keyword>
<dbReference type="Gene3D" id="2.60.40.1080">
    <property type="match status" value="1"/>
</dbReference>
<evidence type="ECO:0000256" key="8">
    <source>
        <dbReference type="ARBA" id="ARBA00023242"/>
    </source>
</evidence>
<feature type="region of interest" description="Disordered" evidence="10">
    <location>
        <begin position="2123"/>
        <end position="2147"/>
    </location>
</feature>
<dbReference type="InterPro" id="IPR008964">
    <property type="entry name" value="Invasin/intimin_cell_adhesion"/>
</dbReference>
<evidence type="ECO:0000256" key="6">
    <source>
        <dbReference type="ARBA" id="ARBA00023136"/>
    </source>
</evidence>
<dbReference type="InterPro" id="IPR012677">
    <property type="entry name" value="Nucleotide-bd_a/b_plait_sf"/>
</dbReference>
<dbReference type="Pfam" id="PF22969">
    <property type="entry name" value="Ig_NUP210_2nd"/>
    <property type="match status" value="1"/>
</dbReference>
<dbReference type="GO" id="GO:0003723">
    <property type="term" value="F:RNA binding"/>
    <property type="evidence" value="ECO:0007669"/>
    <property type="project" value="UniProtKB-UniRule"/>
</dbReference>
<dbReference type="InterPro" id="IPR055099">
    <property type="entry name" value="Ig_NUP210_7th"/>
</dbReference>
<accession>A0A6N2M7I7</accession>
<evidence type="ECO:0000259" key="12">
    <source>
        <dbReference type="PROSITE" id="PS50102"/>
    </source>
</evidence>
<dbReference type="InterPro" id="IPR003343">
    <property type="entry name" value="Big_2"/>
</dbReference>
<dbReference type="SUPFAM" id="SSF54928">
    <property type="entry name" value="RNA-binding domain, RBD"/>
    <property type="match status" value="2"/>
</dbReference>
<gene>
    <name evidence="13" type="ORF">SVIM_LOCUS327121</name>
</gene>
<dbReference type="PANTHER" id="PTHR23019">
    <property type="entry name" value="NUCLEAR PORE MEMBRANE GLYCOPROTEIN GP210-RELATED"/>
    <property type="match status" value="1"/>
</dbReference>
<dbReference type="Pfam" id="PF24427">
    <property type="entry name" value="Ig_GP210_16th"/>
    <property type="match status" value="1"/>
</dbReference>
<feature type="compositionally biased region" description="Basic and acidic residues" evidence="10">
    <location>
        <begin position="1938"/>
        <end position="1951"/>
    </location>
</feature>
<feature type="domain" description="RRM" evidence="12">
    <location>
        <begin position="2050"/>
        <end position="2128"/>
    </location>
</feature>
<evidence type="ECO:0000256" key="7">
    <source>
        <dbReference type="ARBA" id="ARBA00023180"/>
    </source>
</evidence>
<dbReference type="PANTHER" id="PTHR23019:SF0">
    <property type="entry name" value="NUCLEAR PORE MEMBRANE GLYCOPROTEIN 210"/>
    <property type="match status" value="1"/>
</dbReference>
<keyword evidence="6" id="KW-0472">Membrane</keyword>
<evidence type="ECO:0000256" key="4">
    <source>
        <dbReference type="ARBA" id="ARBA00022729"/>
    </source>
</evidence>
<feature type="signal peptide" evidence="11">
    <location>
        <begin position="1"/>
        <end position="24"/>
    </location>
</feature>
<dbReference type="Pfam" id="PF22962">
    <property type="entry name" value="Ig_NUP210_7th"/>
    <property type="match status" value="1"/>
</dbReference>
<keyword evidence="8" id="KW-0539">Nucleus</keyword>
<dbReference type="InterPro" id="IPR056233">
    <property type="entry name" value="Ig_GP210_16th"/>
</dbReference>
<dbReference type="Pfam" id="PF22967">
    <property type="entry name" value="Ig_NUP210_1st"/>
    <property type="match status" value="1"/>
</dbReference>
<dbReference type="Gene3D" id="3.30.70.330">
    <property type="match status" value="2"/>
</dbReference>
<evidence type="ECO:0000256" key="9">
    <source>
        <dbReference type="PROSITE-ProRule" id="PRU00176"/>
    </source>
</evidence>
<feature type="chain" id="PRO_5026900496" description="RRM domain-containing protein" evidence="11">
    <location>
        <begin position="25"/>
        <end position="2473"/>
    </location>
</feature>
<dbReference type="SUPFAM" id="SSF49373">
    <property type="entry name" value="Invasin/intimin cell-adhesion fragments"/>
    <property type="match status" value="1"/>
</dbReference>
<dbReference type="SMART" id="SM00360">
    <property type="entry name" value="RRM"/>
    <property type="match status" value="2"/>
</dbReference>
<sequence length="2473" mass="268738">MKLLRSAAFLVAFTALLVVGKTTSHLSPGPHVTDVNILLPPKMTRPVEYRLQGSDGCFKWSWDHHDILSVIPEYNASNSQCSTSARLRSIAPFTGRKETAIYAADVHTGIVIRCKVFIDNISRIQIFHNSIKLDLDGLATLRARAFDSEDNVFSSLAGLQFMWQLMPETDGLPHHLVHVPLRDSPLSDCGGLCGDLNIQIELEDSGVFSDLYVVKGVEIGHENVSVHFLEPQFKHLADKIVLTVAEAMSLEPPSPVLVLIGAAFRYTLKVIRGNILQVVALPSPHHRWSVLNSSVAEVDHMSGFAQALSLGVTSVIVEDTRVAGHMQVSSLNVVLPDTLCLYIMPLSDSGDPVDGLKATPSLARWFVVSGRQYLIQMKVFLGGPDAQEIYITESDDLKLHHEQSKYWTIFMLSEEIVVKNGWRNSRILRTNSLGLGKITASLTYFSVQQERKKVLNDVQEIMVCDQVKFSLDGASGTHQTILLPWTPTIYQEVELKATGGCAKTSSDYKWFSSDTTTVSISPFGVLQAKKPGKATVRVVSVFDSSNYDEVVIEVSVPSSMIMLQNFPLETVVGSHLPAAVTMKASDGAYYYRCDAFHLFLKWKVGSESFVIVNATEGALIAEKLGNFHLYESVYGPPCSWTYIYASGPGQTTLQATLLKEYHLDQSFHGSLNLKASSRIAAYPPLTVHQVVDGSQFGGYWLDLGHAEASNHLELLESLYLVPGTSLDIMLLGGPAPWDKDVGYLETVEISGDKHASSKDGIRVHQISGSYQIMYRVSCQTVGIFDLVFKRGNLVGDGHPLPAIADVALSLTCSFPSSIALIVDEPVNRHDAIRLASLADHSTGQIRTTPVTVANGQTIRVAAVSIGASGEAFANSSSLSLKWELSSCEGLAYWDDAYELQKSKSSWERFLVLQNESGECIVRATVIGLDDAVGSNYLAQLRSLENVLTDAVKLQLVSSLRVNPEFNLLYFNPDAKVNLSIAGGSCLWEAVVNDSQVVEVAQPPPGLQCFQLRLLPKMLGIALVSISDIGLIPHTSTSAVVQVADVDWIKIVSGEQISLMEGQSQPIHLMAGIKDGNAFDSHQYAYMKIHVHIEDPIVELVDKNGMPSDAGGYINAPNFTISAKDLGFTTLYVSVRQQSGHEILSQSIKIEVYAPLRIHPVDIFLVPGACYMLAMKGGPTIGVYFQYASMDDGIATVDKSSGRLCAISPGNATILSTVFGNGRVVVCQAHGRINVGVPSLSMLSAQSNKLDVGREMPIYPSFPEVLSFNMAESLNAEKHWFPLDDEQELDFIKVLQGRSAGKANITVTFSCDFISASYSQSRLYDATLSLLVVPPLPLDLGGPMTWLLPPHYATSSLLPSSLESHGQRDGQGRRGTIIYSLLSSEKNEEWKKDAISIDGDRIKTTESNNLACIQAKDRTTGRTGIASCVRVAEVAQIRIMKRDPPFHAIYLAVGANLDLPISYFDASGNPFFEAHDVISYHAETNYHEIVSIVHTRNGNGTIHLKAMQTGRSLVRVSMNSNPQKFDYILVSVGAHLHPQNPVLQHGSSLNFSIIGIDDQVSCCWHSANERVVSVDMRSGKAEACGMGSTHVFFESPRMKLQTAITVLSGNIVSINAPKEILTNIPYPAKGYSFPLSLSDPYNKLETLGNGKGVSYDCKVDPPFVGYAKPWMDLESGNSYCLFFPYSPEHLVHSVPRLKDMRPYVSISINVSLREASHVSGSASAIFVGGFSILEMDKSSMQLNLTPDSNKTIITILGNTDVEIHWLDRDSMKITLIHKEDFGIGGRAQYEVEVLRAKRLKDRIIITLPANGQRIEILVTYEPDAETGAKTSFATVIGLLIAGCVILCVIYLSCSLLISEISNKYAASTTPATPPSTAPETPARRSPVSIEQSPRTPQPFVDYVRKTIDETPFYKREPLLKLEAAMDPHHNEPIQEGEPNDVKSTHIPEDDKPQPLSGDGASPGKIFIGGLARETTTAQFIKHFGKYGEITDSVIMKDRKTGQPRGFGFVTYADPSVVDQVIQDTHIINGKQVEIKRTIPKGAVGSKDFRTRKIFVGGIPAAVTEDEFKEFFTQFGEVAEHQIMRDHSTNRSRGFGFITFDTEQAVDDLLSRGNKLELAGTQVEIKKAEPKKANPPPPPSKRYNDSRPAFRGGYDDAYGGFGGSGFGSIGGYRSGGAYGSRAGAYSGYGGGEFGGYGGYGVGGISAYRGEPSLGYTGRYGGMYSRGYDLGGGGYGGPGENYGGYGGGSGGGGSGGGYGSSYDTGLGGGYGGNGGGSMYGGRVGYGGTGSGRYHPYGSHAPFHHLIEGSIFPYFCFSKSCPNGSLNTRAWFVSNDSWIRICSYQMLIPVVHVQHKMKCFHDPTTEPPNQPDSSKITSSIRSASDLSSNNPIRDTDTNAFPVEKFLGLRICSDEDLEASVEEETINNVSPNSATNSIRSLEQDEGDVLRVEPGCGSQTSKAGSDNNDSGFLAGKLLF</sequence>
<dbReference type="EMBL" id="CAADRP010001708">
    <property type="protein sequence ID" value="VFU49616.1"/>
    <property type="molecule type" value="Genomic_DNA"/>
</dbReference>
<dbReference type="InterPro" id="IPR000504">
    <property type="entry name" value="RRM_dom"/>
</dbReference>
<comment type="subcellular location">
    <subcellularLocation>
        <location evidence="1">Nucleus membrane</location>
        <topology evidence="1">Single-pass membrane protein</topology>
    </subcellularLocation>
</comment>
<evidence type="ECO:0000256" key="11">
    <source>
        <dbReference type="SAM" id="SignalP"/>
    </source>
</evidence>
<feature type="region of interest" description="Disordered" evidence="10">
    <location>
        <begin position="1928"/>
        <end position="1962"/>
    </location>
</feature>
<feature type="compositionally biased region" description="Low complexity" evidence="10">
    <location>
        <begin position="2369"/>
        <end position="2380"/>
    </location>
</feature>
<feature type="region of interest" description="Disordered" evidence="10">
    <location>
        <begin position="1865"/>
        <end position="1900"/>
    </location>
</feature>
<dbReference type="Pfam" id="PF26182">
    <property type="entry name" value="Ig_NUP210_5th"/>
    <property type="match status" value="1"/>
</dbReference>
<protein>
    <recommendedName>
        <fullName evidence="12">RRM domain-containing protein</fullName>
    </recommendedName>
</protein>
<dbReference type="FunFam" id="3.30.70.330:FF:000051">
    <property type="entry name" value="Heterogeneous nuclear ribonucleoprotein 1"/>
    <property type="match status" value="1"/>
</dbReference>
<evidence type="ECO:0000256" key="2">
    <source>
        <dbReference type="ARBA" id="ARBA00007313"/>
    </source>
</evidence>
<dbReference type="InterPro" id="IPR056232">
    <property type="entry name" value="Ig_GP210_15th"/>
</dbReference>
<evidence type="ECO:0000313" key="13">
    <source>
        <dbReference type="EMBL" id="VFU49616.1"/>
    </source>
</evidence>
<dbReference type="InterPro" id="IPR035979">
    <property type="entry name" value="RBD_domain_sf"/>
</dbReference>
<dbReference type="PROSITE" id="PS50102">
    <property type="entry name" value="RRM"/>
    <property type="match status" value="2"/>
</dbReference>
<feature type="domain" description="RRM" evidence="12">
    <location>
        <begin position="1962"/>
        <end position="2038"/>
    </location>
</feature>
<keyword evidence="9" id="KW-0694">RNA-binding</keyword>